<organism evidence="3 4">
    <name type="scientific">Flavobacterium zubiriense</name>
    <dbReference type="NCBI Taxonomy" id="3138075"/>
    <lineage>
        <taxon>Bacteria</taxon>
        <taxon>Pseudomonadati</taxon>
        <taxon>Bacteroidota</taxon>
        <taxon>Flavobacteriia</taxon>
        <taxon>Flavobacteriales</taxon>
        <taxon>Flavobacteriaceae</taxon>
        <taxon>Flavobacterium</taxon>
    </lineage>
</organism>
<name>A0ABV4T7L7_9FLAO</name>
<evidence type="ECO:0000256" key="1">
    <source>
        <dbReference type="SAM" id="Phobius"/>
    </source>
</evidence>
<keyword evidence="3" id="KW-0808">Transferase</keyword>
<keyword evidence="1" id="KW-0472">Membrane</keyword>
<sequence>MKKDVLKIVLLVLILVVTDLIMIFPISEKPKDPNWEYVKNRLFDGETSLFRRTEGPILFDLHEVSKSDSLLVKEVMLDLRKLLPNKKIEFFDDFTGMTFLQMVQEGKDKPSYRIKGLTIEEIDDSRILLHFEPSYLYKNRGNQFINIGAGYSIQMYPFERIGNKIKRSFPLTTVAIGDVYTPEQKKNYLMIGMLRNLVFIQNEPSTIEQSSVFSSKEIQGLDCRILDKDIFLLQKLYSDDFFEQFKTYLNNTYTWQYATSFLNKKLATLYAILIVGSIGILEFILLFGLFQNKKFKFSFLNYFFPILLIMLFGTDLTKIYTYLTDLGINENMNLESILELYSIAFIGSLIISFPLWLLEKIWINKIKDFSFLLICKVIFTFITFNIPIGIMYIKYPPSTSNDGFLEFYLPIFILTIIIAMSRGLLLYLNHYSDSLVKEKDVELSRLKEVNAQSELKLLQSHINPHFLYNALNSIAGLAHNNPDKTEKMALSLSNLFRYSINKKGQKLSTVKEEVLMVENYLEIEKIRFGKRLNFTLLIDETIENEPIPMYILQPLVENAIKHGISEIRGEGFITLEIKKEVETLFIIVSDNGPDFPSSLVSGHGLQTVYDLLRLSYGEKAALKWENNPKKHIAISITQTI</sequence>
<dbReference type="InterPro" id="IPR036890">
    <property type="entry name" value="HATPase_C_sf"/>
</dbReference>
<feature type="transmembrane region" description="Helical" evidence="1">
    <location>
        <begin position="370"/>
        <end position="395"/>
    </location>
</feature>
<feature type="transmembrane region" description="Helical" evidence="1">
    <location>
        <begin position="269"/>
        <end position="290"/>
    </location>
</feature>
<dbReference type="GO" id="GO:0016301">
    <property type="term" value="F:kinase activity"/>
    <property type="evidence" value="ECO:0007669"/>
    <property type="project" value="UniProtKB-KW"/>
</dbReference>
<dbReference type="SUPFAM" id="SSF55874">
    <property type="entry name" value="ATPase domain of HSP90 chaperone/DNA topoisomerase II/histidine kinase"/>
    <property type="match status" value="1"/>
</dbReference>
<accession>A0ABV4T7L7</accession>
<feature type="domain" description="Signal transduction histidine kinase internal region" evidence="2">
    <location>
        <begin position="453"/>
        <end position="532"/>
    </location>
</feature>
<comment type="caution">
    <text evidence="3">The sequence shown here is derived from an EMBL/GenBank/DDBJ whole genome shotgun (WGS) entry which is preliminary data.</text>
</comment>
<evidence type="ECO:0000259" key="2">
    <source>
        <dbReference type="Pfam" id="PF06580"/>
    </source>
</evidence>
<dbReference type="InterPro" id="IPR050640">
    <property type="entry name" value="Bact_2-comp_sensor_kinase"/>
</dbReference>
<keyword evidence="1" id="KW-1133">Transmembrane helix</keyword>
<evidence type="ECO:0000313" key="4">
    <source>
        <dbReference type="Proteomes" id="UP001574169"/>
    </source>
</evidence>
<dbReference type="InterPro" id="IPR010559">
    <property type="entry name" value="Sig_transdc_His_kin_internal"/>
</dbReference>
<dbReference type="Gene3D" id="3.30.565.10">
    <property type="entry name" value="Histidine kinase-like ATPase, C-terminal domain"/>
    <property type="match status" value="1"/>
</dbReference>
<protein>
    <submittedName>
        <fullName evidence="3">Histidine kinase</fullName>
    </submittedName>
</protein>
<gene>
    <name evidence="3" type="ORF">AAGV28_01875</name>
</gene>
<dbReference type="PANTHER" id="PTHR34220:SF7">
    <property type="entry name" value="SENSOR HISTIDINE KINASE YPDA"/>
    <property type="match status" value="1"/>
</dbReference>
<reference evidence="3 4" key="1">
    <citation type="submission" date="2024-04" db="EMBL/GenBank/DDBJ databases">
        <title>New Clade of Flavobacterium.</title>
        <authorList>
            <person name="Matos L."/>
            <person name="Proenca D.N."/>
            <person name="Fransisco R.M."/>
            <person name="Chung A.P."/>
            <person name="Maccario L."/>
            <person name="Sorensen S.J."/>
            <person name="Morais P.V."/>
        </authorList>
    </citation>
    <scope>NUCLEOTIDE SEQUENCE [LARGE SCALE GENOMIC DNA]</scope>
    <source>
        <strain evidence="3 4">FZUC8N2.13</strain>
    </source>
</reference>
<keyword evidence="4" id="KW-1185">Reference proteome</keyword>
<dbReference type="PANTHER" id="PTHR34220">
    <property type="entry name" value="SENSOR HISTIDINE KINASE YPDA"/>
    <property type="match status" value="1"/>
</dbReference>
<feature type="transmembrane region" description="Helical" evidence="1">
    <location>
        <begin position="5"/>
        <end position="24"/>
    </location>
</feature>
<dbReference type="Proteomes" id="UP001574169">
    <property type="component" value="Unassembled WGS sequence"/>
</dbReference>
<evidence type="ECO:0000313" key="3">
    <source>
        <dbReference type="EMBL" id="MFA9190105.1"/>
    </source>
</evidence>
<proteinExistence type="predicted"/>
<keyword evidence="1" id="KW-0812">Transmembrane</keyword>
<feature type="transmembrane region" description="Helical" evidence="1">
    <location>
        <begin position="340"/>
        <end position="358"/>
    </location>
</feature>
<feature type="transmembrane region" description="Helical" evidence="1">
    <location>
        <begin position="302"/>
        <end position="320"/>
    </location>
</feature>
<keyword evidence="3" id="KW-0418">Kinase</keyword>
<dbReference type="Pfam" id="PF06580">
    <property type="entry name" value="His_kinase"/>
    <property type="match status" value="1"/>
</dbReference>
<feature type="transmembrane region" description="Helical" evidence="1">
    <location>
        <begin position="407"/>
        <end position="428"/>
    </location>
</feature>
<dbReference type="RefSeq" id="WP_373405130.1">
    <property type="nucleotide sequence ID" value="NZ_JBCFQL010000001.1"/>
</dbReference>
<dbReference type="EMBL" id="JBCFQL010000001">
    <property type="protein sequence ID" value="MFA9190105.1"/>
    <property type="molecule type" value="Genomic_DNA"/>
</dbReference>